<reference evidence="1" key="1">
    <citation type="submission" date="2023-10" db="EMBL/GenBank/DDBJ databases">
        <title>Genome assembly of Pristionchus species.</title>
        <authorList>
            <person name="Yoshida K."/>
            <person name="Sommer R.J."/>
        </authorList>
    </citation>
    <scope>NUCLEOTIDE SEQUENCE</scope>
    <source>
        <strain evidence="1">RS5133</strain>
    </source>
</reference>
<dbReference type="Proteomes" id="UP001432322">
    <property type="component" value="Unassembled WGS sequence"/>
</dbReference>
<keyword evidence="2" id="KW-1185">Reference proteome</keyword>
<dbReference type="EMBL" id="BTSY01000006">
    <property type="protein sequence ID" value="GMT34590.1"/>
    <property type="molecule type" value="Genomic_DNA"/>
</dbReference>
<feature type="non-terminal residue" evidence="1">
    <location>
        <position position="185"/>
    </location>
</feature>
<evidence type="ECO:0000313" key="1">
    <source>
        <dbReference type="EMBL" id="GMT34590.1"/>
    </source>
</evidence>
<comment type="caution">
    <text evidence="1">The sequence shown here is derived from an EMBL/GenBank/DDBJ whole genome shotgun (WGS) entry which is preliminary data.</text>
</comment>
<accession>A0AAV5WVH7</accession>
<proteinExistence type="predicted"/>
<protein>
    <submittedName>
        <fullName evidence="1">Uncharacterized protein</fullName>
    </submittedName>
</protein>
<organism evidence="1 2">
    <name type="scientific">Pristionchus fissidentatus</name>
    <dbReference type="NCBI Taxonomy" id="1538716"/>
    <lineage>
        <taxon>Eukaryota</taxon>
        <taxon>Metazoa</taxon>
        <taxon>Ecdysozoa</taxon>
        <taxon>Nematoda</taxon>
        <taxon>Chromadorea</taxon>
        <taxon>Rhabditida</taxon>
        <taxon>Rhabditina</taxon>
        <taxon>Diplogasteromorpha</taxon>
        <taxon>Diplogasteroidea</taxon>
        <taxon>Neodiplogasteridae</taxon>
        <taxon>Pristionchus</taxon>
    </lineage>
</organism>
<gene>
    <name evidence="1" type="ORF">PFISCL1PPCAC_25887</name>
</gene>
<sequence>MLILDRIINGSTLTLYSGPLPVQRGLISDLVKFVCERQGVDWRQLAVFDPINAVPIDWNDCIDPFRQYRCIIYEVSQSVQPSTDSSPSPSEPVYHEMQSIQQEVVIHEEEEIDQNAMLTVDAHAEEETEHVLDSKVSPSSFSIKEDVKLRVKAESMRSGPFEGENKVEKKMRSCASLAISAYQLK</sequence>
<name>A0AAV5WVH7_9BILA</name>
<dbReference type="AlphaFoldDB" id="A0AAV5WVH7"/>
<evidence type="ECO:0000313" key="2">
    <source>
        <dbReference type="Proteomes" id="UP001432322"/>
    </source>
</evidence>